<comment type="similarity">
    <text evidence="7">Belongs to the transferase hexapeptide repeat family. LpxD subfamily.</text>
</comment>
<dbReference type="Gene3D" id="3.40.1390.10">
    <property type="entry name" value="MurE/MurF, N-terminal domain"/>
    <property type="match status" value="1"/>
</dbReference>
<evidence type="ECO:0000259" key="8">
    <source>
        <dbReference type="Pfam" id="PF04613"/>
    </source>
</evidence>
<dbReference type="GO" id="GO:0103118">
    <property type="term" value="F:UDP-3-O-[(3R)-3-hydroxyacyl]-glucosamine N-acyltransferase activity"/>
    <property type="evidence" value="ECO:0007669"/>
    <property type="project" value="UniProtKB-EC"/>
</dbReference>
<evidence type="ECO:0000256" key="1">
    <source>
        <dbReference type="ARBA" id="ARBA00022516"/>
    </source>
</evidence>
<dbReference type="Proteomes" id="UP000295008">
    <property type="component" value="Unassembled WGS sequence"/>
</dbReference>
<protein>
    <recommendedName>
        <fullName evidence="7">UDP-3-O-acylglucosamine N-acyltransferase</fullName>
        <ecNumber evidence="7">2.3.1.191</ecNumber>
    </recommendedName>
</protein>
<name>A0A4R1R9Z6_HYDET</name>
<dbReference type="PANTHER" id="PTHR43378:SF2">
    <property type="entry name" value="UDP-3-O-ACYLGLUCOSAMINE N-ACYLTRANSFERASE 1, MITOCHONDRIAL-RELATED"/>
    <property type="match status" value="1"/>
</dbReference>
<dbReference type="InterPro" id="IPR020573">
    <property type="entry name" value="UDP_GlcNAc_AcTrfase_non-rep"/>
</dbReference>
<organism evidence="9 10">
    <name type="scientific">Hydrogenispora ethanolica</name>
    <dbReference type="NCBI Taxonomy" id="1082276"/>
    <lineage>
        <taxon>Bacteria</taxon>
        <taxon>Bacillati</taxon>
        <taxon>Bacillota</taxon>
        <taxon>Hydrogenispora</taxon>
    </lineage>
</organism>
<dbReference type="CDD" id="cd03352">
    <property type="entry name" value="LbH_LpxD"/>
    <property type="match status" value="1"/>
</dbReference>
<evidence type="ECO:0000313" key="10">
    <source>
        <dbReference type="Proteomes" id="UP000295008"/>
    </source>
</evidence>
<comment type="caution">
    <text evidence="9">The sequence shown here is derived from an EMBL/GenBank/DDBJ whole genome shotgun (WGS) entry which is preliminary data.</text>
</comment>
<proteinExistence type="inferred from homology"/>
<evidence type="ECO:0000256" key="4">
    <source>
        <dbReference type="ARBA" id="ARBA00022737"/>
    </source>
</evidence>
<dbReference type="GO" id="GO:0016020">
    <property type="term" value="C:membrane"/>
    <property type="evidence" value="ECO:0007669"/>
    <property type="project" value="GOC"/>
</dbReference>
<dbReference type="SUPFAM" id="SSF51161">
    <property type="entry name" value="Trimeric LpxA-like enzymes"/>
    <property type="match status" value="1"/>
</dbReference>
<dbReference type="InterPro" id="IPR001451">
    <property type="entry name" value="Hexapep"/>
</dbReference>
<feature type="active site" description="Proton acceptor" evidence="7">
    <location>
        <position position="235"/>
    </location>
</feature>
<keyword evidence="6 7" id="KW-0012">Acyltransferase</keyword>
<comment type="catalytic activity">
    <reaction evidence="7">
        <text>a UDP-3-O-[(3R)-3-hydroxyacyl]-alpha-D-glucosamine + a (3R)-hydroxyacyl-[ACP] = a UDP-2-N,3-O-bis[(3R)-3-hydroxyacyl]-alpha-D-glucosamine + holo-[ACP] + H(+)</text>
        <dbReference type="Rhea" id="RHEA:53836"/>
        <dbReference type="Rhea" id="RHEA-COMP:9685"/>
        <dbReference type="Rhea" id="RHEA-COMP:9945"/>
        <dbReference type="ChEBI" id="CHEBI:15378"/>
        <dbReference type="ChEBI" id="CHEBI:64479"/>
        <dbReference type="ChEBI" id="CHEBI:78827"/>
        <dbReference type="ChEBI" id="CHEBI:137740"/>
        <dbReference type="ChEBI" id="CHEBI:137748"/>
        <dbReference type="EC" id="2.3.1.191"/>
    </reaction>
</comment>
<dbReference type="Pfam" id="PF14602">
    <property type="entry name" value="Hexapep_2"/>
    <property type="match status" value="1"/>
</dbReference>
<feature type="domain" description="UDP-3-O-[3-hydroxymyristoyl] glucosamine N-acyltransferase non-repeat region" evidence="8">
    <location>
        <begin position="21"/>
        <end position="85"/>
    </location>
</feature>
<reference evidence="9 10" key="1">
    <citation type="submission" date="2019-03" db="EMBL/GenBank/DDBJ databases">
        <title>Genomic Encyclopedia of Type Strains, Phase IV (KMG-IV): sequencing the most valuable type-strain genomes for metagenomic binning, comparative biology and taxonomic classification.</title>
        <authorList>
            <person name="Goeker M."/>
        </authorList>
    </citation>
    <scope>NUCLEOTIDE SEQUENCE [LARGE SCALE GENOMIC DNA]</scope>
    <source>
        <strain evidence="9 10">LX-B</strain>
    </source>
</reference>
<dbReference type="GO" id="GO:0009245">
    <property type="term" value="P:lipid A biosynthetic process"/>
    <property type="evidence" value="ECO:0007669"/>
    <property type="project" value="UniProtKB-UniRule"/>
</dbReference>
<dbReference type="NCBIfam" id="TIGR01853">
    <property type="entry name" value="lipid_A_lpxD"/>
    <property type="match status" value="1"/>
</dbReference>
<dbReference type="EC" id="2.3.1.191" evidence="7"/>
<comment type="subunit">
    <text evidence="7">Homotrimer.</text>
</comment>
<dbReference type="InterPro" id="IPR011004">
    <property type="entry name" value="Trimer_LpxA-like_sf"/>
</dbReference>
<evidence type="ECO:0000256" key="2">
    <source>
        <dbReference type="ARBA" id="ARBA00022556"/>
    </source>
</evidence>
<keyword evidence="2 7" id="KW-0441">Lipid A biosynthesis</keyword>
<dbReference type="InterPro" id="IPR007691">
    <property type="entry name" value="LpxD"/>
</dbReference>
<dbReference type="NCBIfam" id="NF002060">
    <property type="entry name" value="PRK00892.1"/>
    <property type="match status" value="1"/>
</dbReference>
<evidence type="ECO:0000256" key="5">
    <source>
        <dbReference type="ARBA" id="ARBA00023098"/>
    </source>
</evidence>
<dbReference type="PANTHER" id="PTHR43378">
    <property type="entry name" value="UDP-3-O-ACYLGLUCOSAMINE N-ACYLTRANSFERASE"/>
    <property type="match status" value="1"/>
</dbReference>
<comment type="pathway">
    <text evidence="7">Bacterial outer membrane biogenesis; LPS lipid A biosynthesis.</text>
</comment>
<evidence type="ECO:0000256" key="6">
    <source>
        <dbReference type="ARBA" id="ARBA00023315"/>
    </source>
</evidence>
<gene>
    <name evidence="7" type="primary">lpxD</name>
    <name evidence="9" type="ORF">EDC14_102763</name>
</gene>
<keyword evidence="1 7" id="KW-0444">Lipid biosynthesis</keyword>
<keyword evidence="3 7" id="KW-0808">Transferase</keyword>
<sequence length="341" mass="36164">MTSLSDLANLVHGELVGDGRLEITGAAGFEDVRAGEITFAASMRAVEPIINSCAAAVIVPTNIENIRKPAIRVVNPRLAFAQILAFFHPSRQRLQGIHPSAVIGKGFCGDECAVGALCFIGDDVTIGRGSVIYPGAVIMDRVQIGDNSIIHANVVVREDCVIGKNVQIHAGSVIGADGFVYVTENGRHHKVPEVGNVVIEDDVEIGANVTIDRATTGVTLIQRGTKIDNLVQIAHNCRLGEDNLIMGQVGIAGGTKLGERVTLSGKAAVIERIKIGADSVIAANALVINSLPANSFVSGIPARPHAADMRIQATAGRLPELLREFKELQKKVADLEERIFK</sequence>
<keyword evidence="5 7" id="KW-0443">Lipid metabolism</keyword>
<accession>A0A4R1R9Z6</accession>
<dbReference type="RefSeq" id="WP_132015880.1">
    <property type="nucleotide sequence ID" value="NZ_SLUN01000027.1"/>
</dbReference>
<keyword evidence="10" id="KW-1185">Reference proteome</keyword>
<evidence type="ECO:0000313" key="9">
    <source>
        <dbReference type="EMBL" id="TCL62212.1"/>
    </source>
</evidence>
<comment type="function">
    <text evidence="7">Catalyzes the N-acylation of UDP-3-O-acylglucosamine using 3-hydroxyacyl-ACP as the acyl donor. Is involved in the biosynthesis of lipid A, a phosphorylated glycolipid that anchors the lipopolysaccharide to the outer membrane of the cell.</text>
</comment>
<dbReference type="UniPathway" id="UPA00973"/>
<evidence type="ECO:0000256" key="3">
    <source>
        <dbReference type="ARBA" id="ARBA00022679"/>
    </source>
</evidence>
<dbReference type="OrthoDB" id="9784739at2"/>
<keyword evidence="4 7" id="KW-0677">Repeat</keyword>
<dbReference type="Pfam" id="PF00132">
    <property type="entry name" value="Hexapep"/>
    <property type="match status" value="1"/>
</dbReference>
<dbReference type="Pfam" id="PF04613">
    <property type="entry name" value="LpxD"/>
    <property type="match status" value="1"/>
</dbReference>
<dbReference type="Gene3D" id="2.160.10.10">
    <property type="entry name" value="Hexapeptide repeat proteins"/>
    <property type="match status" value="1"/>
</dbReference>
<dbReference type="AlphaFoldDB" id="A0A4R1R9Z6"/>
<dbReference type="HAMAP" id="MF_00523">
    <property type="entry name" value="LpxD"/>
    <property type="match status" value="1"/>
</dbReference>
<evidence type="ECO:0000256" key="7">
    <source>
        <dbReference type="HAMAP-Rule" id="MF_00523"/>
    </source>
</evidence>
<dbReference type="EMBL" id="SLUN01000027">
    <property type="protein sequence ID" value="TCL62212.1"/>
    <property type="molecule type" value="Genomic_DNA"/>
</dbReference>
<dbReference type="GO" id="GO:0016410">
    <property type="term" value="F:N-acyltransferase activity"/>
    <property type="evidence" value="ECO:0007669"/>
    <property type="project" value="InterPro"/>
</dbReference>